<dbReference type="Pfam" id="PF05746">
    <property type="entry name" value="DALR_1"/>
    <property type="match status" value="1"/>
</dbReference>
<organism evidence="2 3">
    <name type="scientific">Anopheles arabiensis</name>
    <name type="common">Mosquito</name>
    <dbReference type="NCBI Taxonomy" id="7173"/>
    <lineage>
        <taxon>Eukaryota</taxon>
        <taxon>Metazoa</taxon>
        <taxon>Ecdysozoa</taxon>
        <taxon>Arthropoda</taxon>
        <taxon>Hexapoda</taxon>
        <taxon>Insecta</taxon>
        <taxon>Pterygota</taxon>
        <taxon>Neoptera</taxon>
        <taxon>Endopterygota</taxon>
        <taxon>Diptera</taxon>
        <taxon>Nematocera</taxon>
        <taxon>Culicoidea</taxon>
        <taxon>Culicidae</taxon>
        <taxon>Anophelinae</taxon>
        <taxon>Anopheles</taxon>
    </lineage>
</organism>
<feature type="domain" description="DALR anticodon binding" evidence="1">
    <location>
        <begin position="270"/>
        <end position="406"/>
    </location>
</feature>
<sequence>MEGILTKTEKLLHSYLQDRGHTPVIKLLDKNLCQMGDLLVQSKADSTLTLDEQALLTASREWPLPFGAISIANNVAHIWFDRVSAFRATLAEKEWQADARAPTAGTIYIEAPTGKEWATMTLTEFRADMLRTVVKNCFQHAGYTVVQAGEEQLADYPTANATRVKIVQQKSKAVPEQCIELLCGSVLTGSEIQNAAQYIGLRANDMQLIAQHRYGLRLPDVCKLQRLVSSLGRSAAMVDMLHTRHTHVIDMRSQQGILRNQCSSKGASFIMYNYARLASILRKHTELVEQGAGTAIPPVADIDFSLLTDPDEWLLLYAYLMRFPHTIQQTIGYGQPDGRIAPYHLLNFTLCLIKCLSKYYRRVRILTENRPRLQPVMLARLYLIRSLFDMLRVILNILDLEPVEEM</sequence>
<dbReference type="VEuPathDB" id="VectorBase:AARA001234"/>
<dbReference type="InterPro" id="IPR037380">
    <property type="entry name" value="DALRD3"/>
</dbReference>
<dbReference type="EMBL" id="APCN01002118">
    <property type="status" value="NOT_ANNOTATED_CDS"/>
    <property type="molecule type" value="Genomic_DNA"/>
</dbReference>
<evidence type="ECO:0000313" key="2">
    <source>
        <dbReference type="EnsemblMetazoa" id="AARA001234-PA"/>
    </source>
</evidence>
<evidence type="ECO:0000313" key="3">
    <source>
        <dbReference type="Proteomes" id="UP000075840"/>
    </source>
</evidence>
<proteinExistence type="predicted"/>
<dbReference type="SMART" id="SM00836">
    <property type="entry name" value="DALR_1"/>
    <property type="match status" value="1"/>
</dbReference>
<dbReference type="PANTHER" id="PTHR16043">
    <property type="entry name" value="DALRD3 PROTEIN"/>
    <property type="match status" value="1"/>
</dbReference>
<evidence type="ECO:0000259" key="1">
    <source>
        <dbReference type="SMART" id="SM00836"/>
    </source>
</evidence>
<dbReference type="GO" id="GO:0106217">
    <property type="term" value="P:tRNA C3-cytosine methylation"/>
    <property type="evidence" value="ECO:0007669"/>
    <property type="project" value="TreeGrafter"/>
</dbReference>
<dbReference type="GO" id="GO:0006420">
    <property type="term" value="P:arginyl-tRNA aminoacylation"/>
    <property type="evidence" value="ECO:0007669"/>
    <property type="project" value="InterPro"/>
</dbReference>
<name>A0A182HJ22_ANOAR</name>
<dbReference type="GO" id="GO:0004814">
    <property type="term" value="F:arginine-tRNA ligase activity"/>
    <property type="evidence" value="ECO:0007669"/>
    <property type="project" value="InterPro"/>
</dbReference>
<dbReference type="InterPro" id="IPR009080">
    <property type="entry name" value="tRNAsynth_Ia_anticodon-bd"/>
</dbReference>
<dbReference type="SUPFAM" id="SSF47323">
    <property type="entry name" value="Anticodon-binding domain of a subclass of class I aminoacyl-tRNA synthetases"/>
    <property type="match status" value="1"/>
</dbReference>
<dbReference type="Gene3D" id="1.10.730.10">
    <property type="entry name" value="Isoleucyl-tRNA Synthetase, Domain 1"/>
    <property type="match status" value="1"/>
</dbReference>
<dbReference type="AlphaFoldDB" id="A0A182HJ22"/>
<reference evidence="2" key="1">
    <citation type="submission" date="2022-08" db="UniProtKB">
        <authorList>
            <consortium name="EnsemblMetazoa"/>
        </authorList>
    </citation>
    <scope>IDENTIFICATION</scope>
    <source>
        <strain evidence="2">Dongola</strain>
    </source>
</reference>
<dbReference type="EnsemblMetazoa" id="AARA001234-RA">
    <property type="protein sequence ID" value="AARA001234-PA"/>
    <property type="gene ID" value="AARA001234"/>
</dbReference>
<accession>A0A182HJ22</accession>
<dbReference type="VEuPathDB" id="VectorBase:AARA21_003816"/>
<keyword evidence="3" id="KW-1185">Reference proteome</keyword>
<dbReference type="Proteomes" id="UP000075840">
    <property type="component" value="Unassembled WGS sequence"/>
</dbReference>
<dbReference type="PANTHER" id="PTHR16043:SF1">
    <property type="entry name" value="DALR ANTICODON-BINDING DOMAIN-CONTAINING PROTEIN 3"/>
    <property type="match status" value="1"/>
</dbReference>
<dbReference type="GO" id="GO:0000049">
    <property type="term" value="F:tRNA binding"/>
    <property type="evidence" value="ECO:0007669"/>
    <property type="project" value="TreeGrafter"/>
</dbReference>
<protein>
    <recommendedName>
        <fullName evidence="1">DALR anticodon binding domain-containing protein</fullName>
    </recommendedName>
</protein>
<dbReference type="InterPro" id="IPR008909">
    <property type="entry name" value="DALR_anticod-bd"/>
</dbReference>
<dbReference type="GO" id="GO:0005524">
    <property type="term" value="F:ATP binding"/>
    <property type="evidence" value="ECO:0007669"/>
    <property type="project" value="InterPro"/>
</dbReference>